<evidence type="ECO:0000313" key="1">
    <source>
        <dbReference type="EMBL" id="GFE40911.1"/>
    </source>
</evidence>
<proteinExistence type="predicted"/>
<sequence>MDGSWACSMVPIAPSATTTREASASRSETVRDVLMDVGVFEAMEMLPWLRRLSALHPP</sequence>
<organism evidence="1 2">
    <name type="scientific">Streptomyces tubercidicus</name>
    <dbReference type="NCBI Taxonomy" id="47759"/>
    <lineage>
        <taxon>Bacteria</taxon>
        <taxon>Bacillati</taxon>
        <taxon>Actinomycetota</taxon>
        <taxon>Actinomycetes</taxon>
        <taxon>Kitasatosporales</taxon>
        <taxon>Streptomycetaceae</taxon>
        <taxon>Streptomyces</taxon>
    </lineage>
</organism>
<accession>A0A640V1U4</accession>
<gene>
    <name evidence="1" type="ORF">Stube_55840</name>
</gene>
<evidence type="ECO:0000313" key="2">
    <source>
        <dbReference type="Proteomes" id="UP000431826"/>
    </source>
</evidence>
<dbReference type="AlphaFoldDB" id="A0A640V1U4"/>
<comment type="caution">
    <text evidence="1">The sequence shown here is derived from an EMBL/GenBank/DDBJ whole genome shotgun (WGS) entry which is preliminary data.</text>
</comment>
<dbReference type="EMBL" id="BLIR01000003">
    <property type="protein sequence ID" value="GFE40911.1"/>
    <property type="molecule type" value="Genomic_DNA"/>
</dbReference>
<dbReference type="Proteomes" id="UP000431826">
    <property type="component" value="Unassembled WGS sequence"/>
</dbReference>
<name>A0A640V1U4_9ACTN</name>
<reference evidence="1 2" key="1">
    <citation type="submission" date="2019-12" db="EMBL/GenBank/DDBJ databases">
        <title>Whole genome shotgun sequence of Streptomyces tubercidicus NBRC 13090.</title>
        <authorList>
            <person name="Ichikawa N."/>
            <person name="Kimura A."/>
            <person name="Kitahashi Y."/>
            <person name="Komaki H."/>
            <person name="Tamura T."/>
        </authorList>
    </citation>
    <scope>NUCLEOTIDE SEQUENCE [LARGE SCALE GENOMIC DNA]</scope>
    <source>
        <strain evidence="1 2">NBRC 13090</strain>
    </source>
</reference>
<keyword evidence="2" id="KW-1185">Reference proteome</keyword>
<protein>
    <submittedName>
        <fullName evidence="1">Uncharacterized protein</fullName>
    </submittedName>
</protein>